<reference evidence="2" key="2">
    <citation type="submission" date="2022-06" db="EMBL/GenBank/DDBJ databases">
        <title>Thermospira aquatica gen. nov., sp. nov.</title>
        <authorList>
            <person name="Ben Ali Gam Z."/>
            <person name="Labat M."/>
        </authorList>
    </citation>
    <scope>NUCLEOTIDE SEQUENCE</scope>
    <source>
        <strain evidence="2">F1F22</strain>
    </source>
</reference>
<dbReference type="Proteomes" id="UP001056539">
    <property type="component" value="Chromosome"/>
</dbReference>
<dbReference type="CDD" id="cd02042">
    <property type="entry name" value="ParAB_family"/>
    <property type="match status" value="1"/>
</dbReference>
<evidence type="ECO:0000313" key="2">
    <source>
        <dbReference type="EMBL" id="URA10943.1"/>
    </source>
</evidence>
<dbReference type="PIRSF" id="PIRSF009320">
    <property type="entry name" value="Nuc_binding_HP_1000"/>
    <property type="match status" value="1"/>
</dbReference>
<evidence type="ECO:0000313" key="3">
    <source>
        <dbReference type="Proteomes" id="UP001056539"/>
    </source>
</evidence>
<sequence>MSKIIVVANQKGGVGKTTTTVNLAAYLSNVGKKTLLIDIDPQGNACSGLGVDIRERSGNGIYEVLIGQKKIQEVILATKYKNLFLIPVTLDLAGAQIELLNVPRKEFVLKDALDEIREQYDFILIDTPPSLGLFTLNGLVAADSVLIPMQSEFYAMEGLAQLLKAIKLVKSGLNKNLAIEGVLVTMYDSRTNLSKQVLDEVKGYFQEKVYETVIPRNVRLSEAPSHGIAIFEYDEKSQGAEAYAAFGREFLNRVGG</sequence>
<dbReference type="Gene3D" id="3.40.50.300">
    <property type="entry name" value="P-loop containing nucleotide triphosphate hydrolases"/>
    <property type="match status" value="1"/>
</dbReference>
<dbReference type="Pfam" id="PF13614">
    <property type="entry name" value="AAA_31"/>
    <property type="match status" value="1"/>
</dbReference>
<dbReference type="EMBL" id="CP073355">
    <property type="protein sequence ID" value="URA10943.1"/>
    <property type="molecule type" value="Genomic_DNA"/>
</dbReference>
<protein>
    <submittedName>
        <fullName evidence="2">ParA family protein</fullName>
    </submittedName>
</protein>
<evidence type="ECO:0000259" key="1">
    <source>
        <dbReference type="Pfam" id="PF13614"/>
    </source>
</evidence>
<proteinExistence type="predicted"/>
<dbReference type="SUPFAM" id="SSF52540">
    <property type="entry name" value="P-loop containing nucleoside triphosphate hydrolases"/>
    <property type="match status" value="1"/>
</dbReference>
<dbReference type="KEGG" id="taqu:KDW03_03830"/>
<dbReference type="InterPro" id="IPR025669">
    <property type="entry name" value="AAA_dom"/>
</dbReference>
<feature type="domain" description="AAA" evidence="1">
    <location>
        <begin position="2"/>
        <end position="179"/>
    </location>
</feature>
<gene>
    <name evidence="2" type="ORF">KDW03_03830</name>
</gene>
<dbReference type="PANTHER" id="PTHR13696:SF52">
    <property type="entry name" value="PARA FAMILY PROTEIN CT_582"/>
    <property type="match status" value="1"/>
</dbReference>
<dbReference type="AlphaFoldDB" id="A0AAX3BFN0"/>
<reference evidence="2" key="1">
    <citation type="submission" date="2021-04" db="EMBL/GenBank/DDBJ databases">
        <authorList>
            <person name="Postec A."/>
        </authorList>
    </citation>
    <scope>NUCLEOTIDE SEQUENCE</scope>
    <source>
        <strain evidence="2">F1F22</strain>
    </source>
</reference>
<dbReference type="FunFam" id="3.40.50.300:FF:000285">
    <property type="entry name" value="Sporulation initiation inhibitor Soj"/>
    <property type="match status" value="1"/>
</dbReference>
<name>A0AAX3BFN0_9SPIR</name>
<dbReference type="InterPro" id="IPR050678">
    <property type="entry name" value="DNA_Partitioning_ATPase"/>
</dbReference>
<organism evidence="2 3">
    <name type="scientific">Thermospira aquatica</name>
    <dbReference type="NCBI Taxonomy" id="2828656"/>
    <lineage>
        <taxon>Bacteria</taxon>
        <taxon>Pseudomonadati</taxon>
        <taxon>Spirochaetota</taxon>
        <taxon>Spirochaetia</taxon>
        <taxon>Brevinematales</taxon>
        <taxon>Thermospiraceae</taxon>
        <taxon>Thermospira</taxon>
    </lineage>
</organism>
<dbReference type="RefSeq" id="WP_271436073.1">
    <property type="nucleotide sequence ID" value="NZ_CP073355.1"/>
</dbReference>
<accession>A0AAX3BFN0</accession>
<dbReference type="InterPro" id="IPR027417">
    <property type="entry name" value="P-loop_NTPase"/>
</dbReference>
<dbReference type="PANTHER" id="PTHR13696">
    <property type="entry name" value="P-LOOP CONTAINING NUCLEOSIDE TRIPHOSPHATE HYDROLASE"/>
    <property type="match status" value="1"/>
</dbReference>
<keyword evidence="3" id="KW-1185">Reference proteome</keyword>